<dbReference type="AlphaFoldDB" id="X0Z2N8"/>
<dbReference type="EMBL" id="BART01004575">
    <property type="protein sequence ID" value="GAG54738.1"/>
    <property type="molecule type" value="Genomic_DNA"/>
</dbReference>
<dbReference type="InterPro" id="IPR048350">
    <property type="entry name" value="S-Me-THD-like_C"/>
</dbReference>
<dbReference type="Gene3D" id="2.40.390.10">
    <property type="entry name" value="CV3147-like"/>
    <property type="match status" value="1"/>
</dbReference>
<feature type="non-terminal residue" evidence="2">
    <location>
        <position position="1"/>
    </location>
</feature>
<dbReference type="SUPFAM" id="SSF160991">
    <property type="entry name" value="CV3147-like"/>
    <property type="match status" value="1"/>
</dbReference>
<proteinExistence type="predicted"/>
<dbReference type="InterPro" id="IPR024071">
    <property type="entry name" value="S-Me-THD_C_sf"/>
</dbReference>
<feature type="domain" description="S-Me-THD-like C-terminal" evidence="1">
    <location>
        <begin position="1"/>
        <end position="81"/>
    </location>
</feature>
<sequence>KIWFKNENHISWLNGEPYVTSPDMIIVVDRESGEPFANSHIAEGHSVAVIGLRAVEQFRSPKGLDILGPPHFGFDIEYQPIETVAKRGEG</sequence>
<name>X0Z2N8_9ZZZZ</name>
<accession>X0Z2N8</accession>
<dbReference type="Pfam" id="PF20906">
    <property type="entry name" value="S-Me-THD_C"/>
    <property type="match status" value="1"/>
</dbReference>
<protein>
    <recommendedName>
        <fullName evidence="1">S-Me-THD-like C-terminal domain-containing protein</fullName>
    </recommendedName>
</protein>
<gene>
    <name evidence="2" type="ORF">S01H4_11371</name>
</gene>
<reference evidence="2" key="1">
    <citation type="journal article" date="2014" name="Front. Microbiol.">
        <title>High frequency of phylogenetically diverse reductive dehalogenase-homologous genes in deep subseafloor sedimentary metagenomes.</title>
        <authorList>
            <person name="Kawai M."/>
            <person name="Futagami T."/>
            <person name="Toyoda A."/>
            <person name="Takaki Y."/>
            <person name="Nishi S."/>
            <person name="Hori S."/>
            <person name="Arai W."/>
            <person name="Tsubouchi T."/>
            <person name="Morono Y."/>
            <person name="Uchiyama I."/>
            <person name="Ito T."/>
            <person name="Fujiyama A."/>
            <person name="Inagaki F."/>
            <person name="Takami H."/>
        </authorList>
    </citation>
    <scope>NUCLEOTIDE SEQUENCE</scope>
    <source>
        <strain evidence="2">Expedition CK06-06</strain>
    </source>
</reference>
<evidence type="ECO:0000313" key="2">
    <source>
        <dbReference type="EMBL" id="GAG54738.1"/>
    </source>
</evidence>
<evidence type="ECO:0000259" key="1">
    <source>
        <dbReference type="Pfam" id="PF20906"/>
    </source>
</evidence>
<organism evidence="2">
    <name type="scientific">marine sediment metagenome</name>
    <dbReference type="NCBI Taxonomy" id="412755"/>
    <lineage>
        <taxon>unclassified sequences</taxon>
        <taxon>metagenomes</taxon>
        <taxon>ecological metagenomes</taxon>
    </lineage>
</organism>
<comment type="caution">
    <text evidence="2">The sequence shown here is derived from an EMBL/GenBank/DDBJ whole genome shotgun (WGS) entry which is preliminary data.</text>
</comment>